<proteinExistence type="predicted"/>
<protein>
    <submittedName>
        <fullName evidence="1">Pyridoxamine 5'-phosphate oxidase family protein</fullName>
    </submittedName>
</protein>
<dbReference type="InterPro" id="IPR012349">
    <property type="entry name" value="Split_barrel_FMN-bd"/>
</dbReference>
<gene>
    <name evidence="1" type="ORF">G0Q07_03005</name>
</gene>
<dbReference type="Gene3D" id="2.30.110.10">
    <property type="entry name" value="Electron Transport, Fmn-binding Protein, Chain A"/>
    <property type="match status" value="1"/>
</dbReference>
<keyword evidence="2" id="KW-1185">Reference proteome</keyword>
<dbReference type="EMBL" id="CP048409">
    <property type="protein sequence ID" value="QIA06761.1"/>
    <property type="molecule type" value="Genomic_DNA"/>
</dbReference>
<sequence length="160" mass="18459">MRTYFIEDRKEIDEIICSCKTCYFAMSVDDKPYVLPLNFALEGDTIILHSAMEGRMWETIKSNPQVCINWTLGEELAWQDVRVGCSYRVKSKSVNVEGKVEFIDDFDEKYRCLGLIMKQYSEKEFKFGTPAVKNVGLFKVHIETITGKEFGAKAETPWNS</sequence>
<dbReference type="PANTHER" id="PTHR34071:SF2">
    <property type="entry name" value="FLAVIN-NUCLEOTIDE-BINDING PROTEIN"/>
    <property type="match status" value="1"/>
</dbReference>
<dbReference type="SUPFAM" id="SSF50475">
    <property type="entry name" value="FMN-binding split barrel"/>
    <property type="match status" value="1"/>
</dbReference>
<dbReference type="InterPro" id="IPR024747">
    <property type="entry name" value="Pyridox_Oxase-rel"/>
</dbReference>
<reference evidence="1 2" key="1">
    <citation type="submission" date="2020-02" db="EMBL/GenBank/DDBJ databases">
        <title>Genome sequencing for Draconibacterium sp. strain M1.</title>
        <authorList>
            <person name="Park S.-J."/>
        </authorList>
    </citation>
    <scope>NUCLEOTIDE SEQUENCE [LARGE SCALE GENOMIC DNA]</scope>
    <source>
        <strain evidence="1 2">M1</strain>
    </source>
</reference>
<dbReference type="RefSeq" id="WP_163344691.1">
    <property type="nucleotide sequence ID" value="NZ_CP048409.1"/>
</dbReference>
<organism evidence="1 2">
    <name type="scientific">Draconibacterium halophilum</name>
    <dbReference type="NCBI Taxonomy" id="2706887"/>
    <lineage>
        <taxon>Bacteria</taxon>
        <taxon>Pseudomonadati</taxon>
        <taxon>Bacteroidota</taxon>
        <taxon>Bacteroidia</taxon>
        <taxon>Marinilabiliales</taxon>
        <taxon>Prolixibacteraceae</taxon>
        <taxon>Draconibacterium</taxon>
    </lineage>
</organism>
<dbReference type="Pfam" id="PF12900">
    <property type="entry name" value="Pyridox_ox_2"/>
    <property type="match status" value="1"/>
</dbReference>
<dbReference type="PANTHER" id="PTHR34071">
    <property type="entry name" value="5-NITROIMIDAZOLE ANTIBIOTICS RESISTANCE PROTEIN, NIMA-FAMILY-RELATED PROTEIN-RELATED"/>
    <property type="match status" value="1"/>
</dbReference>
<evidence type="ECO:0000313" key="1">
    <source>
        <dbReference type="EMBL" id="QIA06761.1"/>
    </source>
</evidence>
<dbReference type="Proteomes" id="UP000474630">
    <property type="component" value="Chromosome"/>
</dbReference>
<accession>A0A6C0RCB6</accession>
<dbReference type="AlphaFoldDB" id="A0A6C0RCB6"/>
<name>A0A6C0RCB6_9BACT</name>
<evidence type="ECO:0000313" key="2">
    <source>
        <dbReference type="Proteomes" id="UP000474630"/>
    </source>
</evidence>
<dbReference type="KEGG" id="drc:G0Q07_03005"/>